<dbReference type="PROSITE" id="PS51123">
    <property type="entry name" value="OMPA_2"/>
    <property type="match status" value="1"/>
</dbReference>
<organism evidence="11 12">
    <name type="scientific">Sphingobium lignivorans</name>
    <dbReference type="NCBI Taxonomy" id="2735886"/>
    <lineage>
        <taxon>Bacteria</taxon>
        <taxon>Pseudomonadati</taxon>
        <taxon>Pseudomonadota</taxon>
        <taxon>Alphaproteobacteria</taxon>
        <taxon>Sphingomonadales</taxon>
        <taxon>Sphingomonadaceae</taxon>
        <taxon>Sphingobium</taxon>
    </lineage>
</organism>
<comment type="caution">
    <text evidence="11">The sequence shown here is derived from an EMBL/GenBank/DDBJ whole genome shotgun (WGS) entry which is preliminary data.</text>
</comment>
<dbReference type="CDD" id="cd07185">
    <property type="entry name" value="OmpA_C-like"/>
    <property type="match status" value="1"/>
</dbReference>
<dbReference type="InterPro" id="IPR006665">
    <property type="entry name" value="OmpA-like"/>
</dbReference>
<evidence type="ECO:0000256" key="4">
    <source>
        <dbReference type="ARBA" id="ARBA00022692"/>
    </source>
</evidence>
<evidence type="ECO:0000256" key="3">
    <source>
        <dbReference type="ARBA" id="ARBA00022475"/>
    </source>
</evidence>
<evidence type="ECO:0000313" key="12">
    <source>
        <dbReference type="Proteomes" id="UP001138540"/>
    </source>
</evidence>
<dbReference type="Proteomes" id="UP001138540">
    <property type="component" value="Unassembled WGS sequence"/>
</dbReference>
<gene>
    <name evidence="11" type="ORF">HNP60_001265</name>
</gene>
<protein>
    <submittedName>
        <fullName evidence="11">Chemotaxis protein MotB</fullName>
    </submittedName>
</protein>
<evidence type="ECO:0000259" key="10">
    <source>
        <dbReference type="PROSITE" id="PS51123"/>
    </source>
</evidence>
<evidence type="ECO:0000256" key="9">
    <source>
        <dbReference type="SAM" id="Phobius"/>
    </source>
</evidence>
<feature type="transmembrane region" description="Helical" evidence="9">
    <location>
        <begin position="37"/>
        <end position="56"/>
    </location>
</feature>
<keyword evidence="12" id="KW-1185">Reference proteome</keyword>
<evidence type="ECO:0000256" key="2">
    <source>
        <dbReference type="ARBA" id="ARBA00008914"/>
    </source>
</evidence>
<evidence type="ECO:0000256" key="7">
    <source>
        <dbReference type="PROSITE-ProRule" id="PRU00473"/>
    </source>
</evidence>
<feature type="region of interest" description="Disordered" evidence="8">
    <location>
        <begin position="351"/>
        <end position="377"/>
    </location>
</feature>
<keyword evidence="3" id="KW-1003">Cell membrane</keyword>
<dbReference type="SUPFAM" id="SSF103088">
    <property type="entry name" value="OmpA-like"/>
    <property type="match status" value="1"/>
</dbReference>
<dbReference type="EMBL" id="JACHKA010000001">
    <property type="protein sequence ID" value="MBB5985291.1"/>
    <property type="molecule type" value="Genomic_DNA"/>
</dbReference>
<reference evidence="11 12" key="1">
    <citation type="submission" date="2020-08" db="EMBL/GenBank/DDBJ databases">
        <title>Exploring microbial biodiversity for novel pathways involved in the catabolism of aromatic compounds derived from lignin.</title>
        <authorList>
            <person name="Elkins J."/>
        </authorList>
    </citation>
    <scope>NUCLEOTIDE SEQUENCE [LARGE SCALE GENOMIC DNA]</scope>
    <source>
        <strain evidence="11 12">B1D3A</strain>
    </source>
</reference>
<evidence type="ECO:0000256" key="5">
    <source>
        <dbReference type="ARBA" id="ARBA00022989"/>
    </source>
</evidence>
<evidence type="ECO:0000256" key="6">
    <source>
        <dbReference type="ARBA" id="ARBA00023136"/>
    </source>
</evidence>
<comment type="similarity">
    <text evidence="2">Belongs to the MotB family.</text>
</comment>
<dbReference type="InterPro" id="IPR050330">
    <property type="entry name" value="Bact_OuterMem_StrucFunc"/>
</dbReference>
<keyword evidence="6 7" id="KW-0472">Membrane</keyword>
<dbReference type="PANTHER" id="PTHR30329">
    <property type="entry name" value="STATOR ELEMENT OF FLAGELLAR MOTOR COMPLEX"/>
    <property type="match status" value="1"/>
</dbReference>
<feature type="domain" description="OmpA-like" evidence="10">
    <location>
        <begin position="167"/>
        <end position="290"/>
    </location>
</feature>
<proteinExistence type="inferred from homology"/>
<sequence>MAQPAKKPANEPEPRPIIVKKIIADGHGGHHGGAWKVAYADFVTAMMAFFLLMWLLGATTEKQRKGLADYFTPTLVQMKMDSTGSNGLFGGDSLVAKENHPTTGGQGNLAITIPRDATGVRDVGGDDLKDRDRQKFEQLKRVIEKKIAEAKALQHLKRHVKFTETREGLRIDLIDEADFAMFAMGTDKLVPQARELLAQVARVVAGVPNGVIVRGHTDSLPYASGRNMNNWLLSSSRAEATRAVLAQNGIDNDRFQRIEGVADREPFVSDDRYDPRNRRMSVVLAWSQSDSGRKAAAAAQGDYPVDPVQAQRRGLLRDDRVARAEAEVRGMDLGGTALPKGALVMNEEALPKRSATTPPGMSDVTARQKAASGGSAE</sequence>
<dbReference type="Gene3D" id="3.30.1330.60">
    <property type="entry name" value="OmpA-like domain"/>
    <property type="match status" value="1"/>
</dbReference>
<dbReference type="PANTHER" id="PTHR30329:SF21">
    <property type="entry name" value="LIPOPROTEIN YIAD-RELATED"/>
    <property type="match status" value="1"/>
</dbReference>
<keyword evidence="5 9" id="KW-1133">Transmembrane helix</keyword>
<dbReference type="RefSeq" id="WP_184151476.1">
    <property type="nucleotide sequence ID" value="NZ_JACHKA010000001.1"/>
</dbReference>
<dbReference type="InterPro" id="IPR036737">
    <property type="entry name" value="OmpA-like_sf"/>
</dbReference>
<accession>A0ABR6NDF9</accession>
<comment type="subcellular location">
    <subcellularLocation>
        <location evidence="1">Cell membrane</location>
        <topology evidence="1">Single-pass membrane protein</topology>
    </subcellularLocation>
</comment>
<name>A0ABR6NDF9_9SPHN</name>
<keyword evidence="4 9" id="KW-0812">Transmembrane</keyword>
<dbReference type="Pfam" id="PF13677">
    <property type="entry name" value="MotB_plug"/>
    <property type="match status" value="1"/>
</dbReference>
<evidence type="ECO:0000313" key="11">
    <source>
        <dbReference type="EMBL" id="MBB5985291.1"/>
    </source>
</evidence>
<dbReference type="Pfam" id="PF00691">
    <property type="entry name" value="OmpA"/>
    <property type="match status" value="1"/>
</dbReference>
<evidence type="ECO:0000256" key="1">
    <source>
        <dbReference type="ARBA" id="ARBA00004162"/>
    </source>
</evidence>
<dbReference type="InterPro" id="IPR025713">
    <property type="entry name" value="MotB-like_N_dom"/>
</dbReference>
<evidence type="ECO:0000256" key="8">
    <source>
        <dbReference type="SAM" id="MobiDB-lite"/>
    </source>
</evidence>